<reference evidence="1" key="1">
    <citation type="submission" date="2020-08" db="EMBL/GenBank/DDBJ databases">
        <title>Genome public.</title>
        <authorList>
            <person name="Liu C."/>
            <person name="Sun Q."/>
        </authorList>
    </citation>
    <scope>NUCLEOTIDE SEQUENCE</scope>
    <source>
        <strain evidence="1">NSJ-28</strain>
    </source>
</reference>
<keyword evidence="2" id="KW-1185">Reference proteome</keyword>
<gene>
    <name evidence="1" type="ORF">H8S45_07335</name>
</gene>
<accession>A0A923LWM4</accession>
<sequence>MLIPRELDDQRFEAIMHEAVGRLPWLCPQWTDHNAHDPGITLLELMAWYKEMQQYQMDQLTPSLRRGLLALAGVCPTPPQPAVCALEAADTQARPAFSRLTSRQEVCFELLEPIMARRTTLERVQIEQEGRATDAADLLSGSMELRPFLFSGQSGSALRLGFSGETGGTLRLWFDVTPPQGAARNPFDAGQDPPRDIAWTFEGAAQVRPLSDETYAFSRSGYVRLAAPVDWPADADGLRWLRLTLIRAGCEEQPRLCGVSDRRYQAAQQQTRARSHWFTMEAGAGQRVTLEDALARTAELAVFLRTAQGLTQLEQYEEENVAKGRTLLLDAQAAAMDGADNVLVVCLDPVRVHDLLFDTVGRPGEELYLNLDGQTVLPQRFRLLCQTLEPDGAVRPAVWHCVDDLYACGPRDRAFTYDPVRETVSFGNGRYGAMVVPGKGSVLVMDLTVSQCGMGNIPADAGLYFEDGGQPAGNTAACGGRDAESLAEAGQRLLRQLCHTGKCLSAGDYEEQARRTPGLRVAAAKALPDYDPQAPVGARGRAMVTVVVIPASEEKRPAPDTRFLAAVARRLGQRRTIGVRTQAIGPRYVDVDVTVQLRTNGTLDRRTVEDALEARLSAARADIGAPVRWSDMLALVQKLSGVLEVQRLELRGAGPDAYQTAAGDIRVPPDGVAVLRRAEVEIGRI</sequence>
<dbReference type="AlphaFoldDB" id="A0A923LWM4"/>
<comment type="caution">
    <text evidence="1">The sequence shown here is derived from an EMBL/GenBank/DDBJ whole genome shotgun (WGS) entry which is preliminary data.</text>
</comment>
<dbReference type="EMBL" id="JACOPL010000006">
    <property type="protein sequence ID" value="MBC5725269.1"/>
    <property type="molecule type" value="Genomic_DNA"/>
</dbReference>
<name>A0A923LWM4_9FIRM</name>
<protein>
    <submittedName>
        <fullName evidence="1">Baseplate J/gp47 family protein</fullName>
    </submittedName>
</protein>
<proteinExistence type="predicted"/>
<dbReference type="RefSeq" id="WP_186949868.1">
    <property type="nucleotide sequence ID" value="NZ_JACOPL010000006.1"/>
</dbReference>
<evidence type="ECO:0000313" key="2">
    <source>
        <dbReference type="Proteomes" id="UP000606499"/>
    </source>
</evidence>
<organism evidence="1 2">
    <name type="scientific">Agathobaculum faecis</name>
    <dbReference type="NCBI Taxonomy" id="2763013"/>
    <lineage>
        <taxon>Bacteria</taxon>
        <taxon>Bacillati</taxon>
        <taxon>Bacillota</taxon>
        <taxon>Clostridia</taxon>
        <taxon>Eubacteriales</taxon>
        <taxon>Butyricicoccaceae</taxon>
        <taxon>Agathobaculum</taxon>
    </lineage>
</organism>
<dbReference type="Proteomes" id="UP000606499">
    <property type="component" value="Unassembled WGS sequence"/>
</dbReference>
<evidence type="ECO:0000313" key="1">
    <source>
        <dbReference type="EMBL" id="MBC5725269.1"/>
    </source>
</evidence>